<sequence length="71" mass="7692">MTQSLPPRPSSPCTKVCILDAVTGLCEGCGRTRDEIGFWGSLSEPKRQAIMATLEDRLAAAYPLRKAVAKQ</sequence>
<accession>A0ABW3X059</accession>
<evidence type="ECO:0000313" key="1">
    <source>
        <dbReference type="EMBL" id="MFD1302298.1"/>
    </source>
</evidence>
<dbReference type="EMBL" id="JBHTND010000014">
    <property type="protein sequence ID" value="MFD1302298.1"/>
    <property type="molecule type" value="Genomic_DNA"/>
</dbReference>
<organism evidence="1 2">
    <name type="scientific">Methylobacterium marchantiae</name>
    <dbReference type="NCBI Taxonomy" id="600331"/>
    <lineage>
        <taxon>Bacteria</taxon>
        <taxon>Pseudomonadati</taxon>
        <taxon>Pseudomonadota</taxon>
        <taxon>Alphaproteobacteria</taxon>
        <taxon>Hyphomicrobiales</taxon>
        <taxon>Methylobacteriaceae</taxon>
        <taxon>Methylobacterium</taxon>
    </lineage>
</organism>
<dbReference type="PANTHER" id="PTHR35175:SF2">
    <property type="entry name" value="DUF1289 DOMAIN-CONTAINING PROTEIN"/>
    <property type="match status" value="1"/>
</dbReference>
<gene>
    <name evidence="1" type="ORF">ACFQ4G_12030</name>
</gene>
<keyword evidence="2" id="KW-1185">Reference proteome</keyword>
<dbReference type="InterPro" id="IPR010710">
    <property type="entry name" value="DUF1289"/>
</dbReference>
<dbReference type="RefSeq" id="WP_238206473.1">
    <property type="nucleotide sequence ID" value="NZ_JBHTND010000014.1"/>
</dbReference>
<comment type="caution">
    <text evidence="1">The sequence shown here is derived from an EMBL/GenBank/DDBJ whole genome shotgun (WGS) entry which is preliminary data.</text>
</comment>
<proteinExistence type="predicted"/>
<dbReference type="Proteomes" id="UP001597176">
    <property type="component" value="Unassembled WGS sequence"/>
</dbReference>
<dbReference type="Pfam" id="PF06945">
    <property type="entry name" value="DUF1289"/>
    <property type="match status" value="1"/>
</dbReference>
<dbReference type="PANTHER" id="PTHR35175">
    <property type="entry name" value="DUF1289 DOMAIN-CONTAINING PROTEIN"/>
    <property type="match status" value="1"/>
</dbReference>
<evidence type="ECO:0000313" key="2">
    <source>
        <dbReference type="Proteomes" id="UP001597176"/>
    </source>
</evidence>
<name>A0ABW3X059_9HYPH</name>
<protein>
    <submittedName>
        <fullName evidence="1">DUF1289 domain-containing protein</fullName>
    </submittedName>
</protein>
<reference evidence="2" key="1">
    <citation type="journal article" date="2019" name="Int. J. Syst. Evol. Microbiol.">
        <title>The Global Catalogue of Microorganisms (GCM) 10K type strain sequencing project: providing services to taxonomists for standard genome sequencing and annotation.</title>
        <authorList>
            <consortium name="The Broad Institute Genomics Platform"/>
            <consortium name="The Broad Institute Genome Sequencing Center for Infectious Disease"/>
            <person name="Wu L."/>
            <person name="Ma J."/>
        </authorList>
    </citation>
    <scope>NUCLEOTIDE SEQUENCE [LARGE SCALE GENOMIC DNA]</scope>
    <source>
        <strain evidence="2">CCUG 56108</strain>
    </source>
</reference>